<dbReference type="AlphaFoldDB" id="A0A0N0P3H8"/>
<evidence type="ECO:0000313" key="14">
    <source>
        <dbReference type="Proteomes" id="UP000038009"/>
    </source>
</evidence>
<dbReference type="EMBL" id="LJSK01000286">
    <property type="protein sequence ID" value="KPI84136.1"/>
    <property type="molecule type" value="Genomic_DNA"/>
</dbReference>
<dbReference type="OMA" id="FQYFVYC"/>
<comment type="similarity">
    <text evidence="2 11">Belongs to the mitochondrial carrier (TC 2.A.29) family.</text>
</comment>
<evidence type="ECO:0000256" key="12">
    <source>
        <dbReference type="SAM" id="Phobius"/>
    </source>
</evidence>
<feature type="transmembrane region" description="Helical" evidence="12">
    <location>
        <begin position="126"/>
        <end position="145"/>
    </location>
</feature>
<comment type="caution">
    <text evidence="13">The sequence shown here is derived from an EMBL/GenBank/DDBJ whole genome shotgun (WGS) entry which is preliminary data.</text>
</comment>
<dbReference type="GO" id="GO:0005743">
    <property type="term" value="C:mitochondrial inner membrane"/>
    <property type="evidence" value="ECO:0007669"/>
    <property type="project" value="UniProtKB-SubCell"/>
</dbReference>
<dbReference type="Proteomes" id="UP000038009">
    <property type="component" value="Unassembled WGS sequence"/>
</dbReference>
<feature type="repeat" description="Solcar" evidence="10">
    <location>
        <begin position="127"/>
        <end position="215"/>
    </location>
</feature>
<dbReference type="GO" id="GO:0005315">
    <property type="term" value="F:phosphate transmembrane transporter activity"/>
    <property type="evidence" value="ECO:0007669"/>
    <property type="project" value="InterPro"/>
</dbReference>
<dbReference type="PANTHER" id="PTHR45671">
    <property type="entry name" value="SOLUTE CARRIER FAMILY 25 (MITOCHONDRIAL CARRIER PHOSPHATE CARRIER), MEMBER 3, LIKE-RELATED-RELATED"/>
    <property type="match status" value="1"/>
</dbReference>
<dbReference type="Pfam" id="PF00153">
    <property type="entry name" value="Mito_carr"/>
    <property type="match status" value="3"/>
</dbReference>
<evidence type="ECO:0000256" key="4">
    <source>
        <dbReference type="ARBA" id="ARBA00022692"/>
    </source>
</evidence>
<dbReference type="PROSITE" id="PS50920">
    <property type="entry name" value="SOLCAR"/>
    <property type="match status" value="3"/>
</dbReference>
<dbReference type="GO" id="GO:1990547">
    <property type="term" value="P:mitochondrial phosphate ion transmembrane transport"/>
    <property type="evidence" value="ECO:0007669"/>
    <property type="project" value="InterPro"/>
</dbReference>
<feature type="transmembrane region" description="Helical" evidence="12">
    <location>
        <begin position="87"/>
        <end position="106"/>
    </location>
</feature>
<evidence type="ECO:0000256" key="1">
    <source>
        <dbReference type="ARBA" id="ARBA00004448"/>
    </source>
</evidence>
<protein>
    <submittedName>
        <fullName evidence="13">Phosphate carrier protein mitochondrial-like protein</fullName>
    </submittedName>
</protein>
<name>A0A0N0P3H8_LEPSE</name>
<organism evidence="13 14">
    <name type="scientific">Leptomonas seymouri</name>
    <dbReference type="NCBI Taxonomy" id="5684"/>
    <lineage>
        <taxon>Eukaryota</taxon>
        <taxon>Discoba</taxon>
        <taxon>Euglenozoa</taxon>
        <taxon>Kinetoplastea</taxon>
        <taxon>Metakinetoplastina</taxon>
        <taxon>Trypanosomatida</taxon>
        <taxon>Trypanosomatidae</taxon>
        <taxon>Leishmaniinae</taxon>
        <taxon>Leptomonas</taxon>
    </lineage>
</organism>
<dbReference type="Gene3D" id="1.50.40.10">
    <property type="entry name" value="Mitochondrial carrier domain"/>
    <property type="match status" value="2"/>
</dbReference>
<feature type="repeat" description="Solcar" evidence="10">
    <location>
        <begin position="247"/>
        <end position="331"/>
    </location>
</feature>
<evidence type="ECO:0000256" key="9">
    <source>
        <dbReference type="ARBA" id="ARBA00023136"/>
    </source>
</evidence>
<dbReference type="PANTHER" id="PTHR45671:SF28">
    <property type="entry name" value="CARRIER PROTEIN, PUTATIVE-RELATED"/>
    <property type="match status" value="1"/>
</dbReference>
<keyword evidence="3 11" id="KW-0813">Transport</keyword>
<comment type="subcellular location">
    <subcellularLocation>
        <location evidence="1">Mitochondrion inner membrane</location>
        <topology evidence="1">Multi-pass membrane protein</topology>
    </subcellularLocation>
</comment>
<keyword evidence="14" id="KW-1185">Reference proteome</keyword>
<dbReference type="VEuPathDB" id="TriTrypDB:Lsey_0286_0080"/>
<feature type="repeat" description="Solcar" evidence="10">
    <location>
        <begin position="351"/>
        <end position="473"/>
    </location>
</feature>
<gene>
    <name evidence="13" type="ORF">ABL78_6810</name>
</gene>
<evidence type="ECO:0000256" key="2">
    <source>
        <dbReference type="ARBA" id="ARBA00006375"/>
    </source>
</evidence>
<keyword evidence="4 10" id="KW-0812">Transmembrane</keyword>
<dbReference type="InterPro" id="IPR018108">
    <property type="entry name" value="MCP_transmembrane"/>
</dbReference>
<evidence type="ECO:0000256" key="3">
    <source>
        <dbReference type="ARBA" id="ARBA00022448"/>
    </source>
</evidence>
<dbReference type="OrthoDB" id="427452at2759"/>
<dbReference type="InterPro" id="IPR023395">
    <property type="entry name" value="MCP_dom_sf"/>
</dbReference>
<feature type="transmembrane region" description="Helical" evidence="12">
    <location>
        <begin position="322"/>
        <end position="342"/>
    </location>
</feature>
<evidence type="ECO:0000256" key="5">
    <source>
        <dbReference type="ARBA" id="ARBA00022737"/>
    </source>
</evidence>
<sequence length="486" mass="51628">MLPSLQTSTVEPLHSRSNFIPSGPSGLLAAADTEPQAGDSSRCTCNTSPTHTSNEGLTDVLAISTFSSYPVGATVMRSRERICFQRLVMAAAVASATALCCVWCIWRSTADKSVNPKTGKVIPFTFQYFIYCFLGGAVVGTLHIIMTPIDVVKCRVQVGEYKDFRQGLLHIYYAEAGGSLLRALPLFFCGWVPTAWGNCTQGALKFCLYEVLKFLLLVGPLERQRAKVSSLAPSIRSAPSIYSSGVFQVVLIALASASAEVIADFGLAPWESVKIRMQTSSSFPTSLSAALPRMWLAEGLHGFYKGLVPLWFRQVPYTVMKFASFEMIVMNLASLFRTMGLLDADHSSTLGTLIVSLIAGMLAGVLCALVSHPADTVLSKLNQKSYVVGGGGASDGGSDGGTGAPLLASTIAAAHNGSMGGATGAPPSAWQDVIAVMRGLGWRGVWKGLAPRLLMVSILSAMQWVVYDSFKVSVGLPTTGGTIRKG</sequence>
<reference evidence="13 14" key="1">
    <citation type="journal article" date="2015" name="PLoS Pathog.">
        <title>Leptomonas seymouri: Adaptations to the Dixenous Life Cycle Analyzed by Genome Sequencing, Transcriptome Profiling and Co-infection with Leishmania donovani.</title>
        <authorList>
            <person name="Kraeva N."/>
            <person name="Butenko A."/>
            <person name="Hlavacova J."/>
            <person name="Kostygov A."/>
            <person name="Myskova J."/>
            <person name="Grybchuk D."/>
            <person name="Lestinova T."/>
            <person name="Votypka J."/>
            <person name="Volf P."/>
            <person name="Opperdoes F."/>
            <person name="Flegontov P."/>
            <person name="Lukes J."/>
            <person name="Yurchenko V."/>
        </authorList>
    </citation>
    <scope>NUCLEOTIDE SEQUENCE [LARGE SCALE GENOMIC DNA]</scope>
    <source>
        <strain evidence="13 14">ATCC 30220</strain>
    </source>
</reference>
<keyword evidence="6" id="KW-0999">Mitochondrion inner membrane</keyword>
<feature type="transmembrane region" description="Helical" evidence="12">
    <location>
        <begin position="348"/>
        <end position="370"/>
    </location>
</feature>
<accession>A0A0N0P3H8</accession>
<evidence type="ECO:0000313" key="13">
    <source>
        <dbReference type="EMBL" id="KPI84136.1"/>
    </source>
</evidence>
<keyword evidence="8" id="KW-0496">Mitochondrion</keyword>
<dbReference type="InterPro" id="IPR044677">
    <property type="entry name" value="SLC25A3/Pic2/Mir1-like"/>
</dbReference>
<keyword evidence="9 10" id="KW-0472">Membrane</keyword>
<evidence type="ECO:0000256" key="6">
    <source>
        <dbReference type="ARBA" id="ARBA00022792"/>
    </source>
</evidence>
<evidence type="ECO:0000256" key="10">
    <source>
        <dbReference type="PROSITE-ProRule" id="PRU00282"/>
    </source>
</evidence>
<evidence type="ECO:0000256" key="11">
    <source>
        <dbReference type="RuleBase" id="RU000488"/>
    </source>
</evidence>
<keyword evidence="5" id="KW-0677">Repeat</keyword>
<evidence type="ECO:0000256" key="8">
    <source>
        <dbReference type="ARBA" id="ARBA00023128"/>
    </source>
</evidence>
<dbReference type="SUPFAM" id="SSF103506">
    <property type="entry name" value="Mitochondrial carrier"/>
    <property type="match status" value="1"/>
</dbReference>
<evidence type="ECO:0000256" key="7">
    <source>
        <dbReference type="ARBA" id="ARBA00022989"/>
    </source>
</evidence>
<proteinExistence type="inferred from homology"/>
<keyword evidence="7 12" id="KW-1133">Transmembrane helix</keyword>